<evidence type="ECO:0000313" key="2">
    <source>
        <dbReference type="EMBL" id="MDF8331761.1"/>
    </source>
</evidence>
<dbReference type="RefSeq" id="WP_277274867.1">
    <property type="nucleotide sequence ID" value="NZ_JAROCY010000001.1"/>
</dbReference>
<organism evidence="2 3">
    <name type="scientific">Novosphingobium cyanobacteriorum</name>
    <dbReference type="NCBI Taxonomy" id="3024215"/>
    <lineage>
        <taxon>Bacteria</taxon>
        <taxon>Pseudomonadati</taxon>
        <taxon>Pseudomonadota</taxon>
        <taxon>Alphaproteobacteria</taxon>
        <taxon>Sphingomonadales</taxon>
        <taxon>Sphingomonadaceae</taxon>
        <taxon>Novosphingobium</taxon>
    </lineage>
</organism>
<accession>A0ABT6CCV6</accession>
<comment type="caution">
    <text evidence="2">The sequence shown here is derived from an EMBL/GenBank/DDBJ whole genome shotgun (WGS) entry which is preliminary data.</text>
</comment>
<protein>
    <recommendedName>
        <fullName evidence="4">Anti-sigma factor</fullName>
    </recommendedName>
</protein>
<evidence type="ECO:0008006" key="4">
    <source>
        <dbReference type="Google" id="ProtNLM"/>
    </source>
</evidence>
<feature type="region of interest" description="Disordered" evidence="1">
    <location>
        <begin position="181"/>
        <end position="202"/>
    </location>
</feature>
<proteinExistence type="predicted"/>
<sequence length="235" mass="24442">MTVTPEQEDRLAAWLDGALPEGEAQAFAMELAANPALRALEQEWRANDRLIADAFAPVAEAPIDPALLRKMGLEPEPAVASSLAANDNQPARWRRFAPWGGAAMAAGIALAVMLGRPAPVDPLSQALDRTPSLASATLPDGRRIEPTLTVRAADGRWCREYRSAGSIALACRNGAGRWTTEGEGAAPAGQPQSSDGIAMASGPEGAALDGAYRRLGASDPVDAGAEARLIGGGWK</sequence>
<keyword evidence="3" id="KW-1185">Reference proteome</keyword>
<reference evidence="2 3" key="1">
    <citation type="submission" date="2023-03" db="EMBL/GenBank/DDBJ databases">
        <title>Novosphingobium cyanobacteriorum sp. nov., isolated from a eutrophic reservoir during the Microcystis bloom period.</title>
        <authorList>
            <person name="Kang M."/>
            <person name="Le V."/>
            <person name="Ko S.-R."/>
            <person name="Lee S.-A."/>
            <person name="Ahn C.-Y."/>
        </authorList>
    </citation>
    <scope>NUCLEOTIDE SEQUENCE [LARGE SCALE GENOMIC DNA]</scope>
    <source>
        <strain evidence="2 3">HBC54</strain>
    </source>
</reference>
<name>A0ABT6CCV6_9SPHN</name>
<evidence type="ECO:0000256" key="1">
    <source>
        <dbReference type="SAM" id="MobiDB-lite"/>
    </source>
</evidence>
<dbReference type="Proteomes" id="UP001222770">
    <property type="component" value="Unassembled WGS sequence"/>
</dbReference>
<dbReference type="EMBL" id="JAROCY010000001">
    <property type="protein sequence ID" value="MDF8331761.1"/>
    <property type="molecule type" value="Genomic_DNA"/>
</dbReference>
<gene>
    <name evidence="2" type="ORF">POM99_00975</name>
</gene>
<evidence type="ECO:0000313" key="3">
    <source>
        <dbReference type="Proteomes" id="UP001222770"/>
    </source>
</evidence>